<protein>
    <submittedName>
        <fullName evidence="2">Uncharacterized protein</fullName>
    </submittedName>
</protein>
<reference evidence="2" key="1">
    <citation type="submission" date="2022-11" db="UniProtKB">
        <authorList>
            <consortium name="WormBaseParasite"/>
        </authorList>
    </citation>
    <scope>IDENTIFICATION</scope>
</reference>
<organism evidence="1 2">
    <name type="scientific">Romanomermis culicivorax</name>
    <name type="common">Nematode worm</name>
    <dbReference type="NCBI Taxonomy" id="13658"/>
    <lineage>
        <taxon>Eukaryota</taxon>
        <taxon>Metazoa</taxon>
        <taxon>Ecdysozoa</taxon>
        <taxon>Nematoda</taxon>
        <taxon>Enoplea</taxon>
        <taxon>Dorylaimia</taxon>
        <taxon>Mermithida</taxon>
        <taxon>Mermithoidea</taxon>
        <taxon>Mermithidae</taxon>
        <taxon>Romanomermis</taxon>
    </lineage>
</organism>
<keyword evidence="1" id="KW-1185">Reference proteome</keyword>
<dbReference type="Proteomes" id="UP000887565">
    <property type="component" value="Unplaced"/>
</dbReference>
<dbReference type="WBParaSite" id="nRc.2.0.1.t29425-RA">
    <property type="protein sequence ID" value="nRc.2.0.1.t29425-RA"/>
    <property type="gene ID" value="nRc.2.0.1.g29425"/>
</dbReference>
<name>A0A915JSY4_ROMCU</name>
<dbReference type="AlphaFoldDB" id="A0A915JSY4"/>
<proteinExistence type="predicted"/>
<evidence type="ECO:0000313" key="2">
    <source>
        <dbReference type="WBParaSite" id="nRc.2.0.1.t29425-RA"/>
    </source>
</evidence>
<accession>A0A915JSY4</accession>
<evidence type="ECO:0000313" key="1">
    <source>
        <dbReference type="Proteomes" id="UP000887565"/>
    </source>
</evidence>
<sequence length="109" mass="12584">MKNCSNKEDPRVSSKQRQIVLLVLLTSNTDPNFLRNDADFAKYLVEKVKSVFIENLRANGLRFVTKSESTMLMRLLRESLGASESPLFTNEELRDIINNLDQGRYRDNC</sequence>